<feature type="domain" description="Aldehyde dehydrogenase" evidence="6">
    <location>
        <begin position="31"/>
        <end position="488"/>
    </location>
</feature>
<dbReference type="FunFam" id="3.40.605.10:FF:000007">
    <property type="entry name" value="NAD/NADP-dependent betaine aldehyde dehydrogenase"/>
    <property type="match status" value="1"/>
</dbReference>
<dbReference type="InterPro" id="IPR029510">
    <property type="entry name" value="Ald_DH_CS_GLU"/>
</dbReference>
<comment type="caution">
    <text evidence="7">The sequence shown here is derived from an EMBL/GenBank/DDBJ whole genome shotgun (WGS) entry which is preliminary data.</text>
</comment>
<protein>
    <submittedName>
        <fullName evidence="7">Aldehyde dehydrogenase (NAD+)</fullName>
        <ecNumber evidence="7">1.2.1.3</ecNumber>
    </submittedName>
</protein>
<gene>
    <name evidence="7" type="ORF">HNQ36_004347</name>
</gene>
<evidence type="ECO:0000313" key="8">
    <source>
        <dbReference type="Proteomes" id="UP000521227"/>
    </source>
</evidence>
<dbReference type="Pfam" id="PF00171">
    <property type="entry name" value="Aldedh"/>
    <property type="match status" value="1"/>
</dbReference>
<evidence type="ECO:0000256" key="5">
    <source>
        <dbReference type="RuleBase" id="RU003345"/>
    </source>
</evidence>
<keyword evidence="2 5" id="KW-0560">Oxidoreductase</keyword>
<evidence type="ECO:0000256" key="1">
    <source>
        <dbReference type="ARBA" id="ARBA00009986"/>
    </source>
</evidence>
<dbReference type="Gene3D" id="3.40.309.10">
    <property type="entry name" value="Aldehyde Dehydrogenase, Chain A, domain 2"/>
    <property type="match status" value="1"/>
</dbReference>
<evidence type="ECO:0000256" key="3">
    <source>
        <dbReference type="ARBA" id="ARBA00023097"/>
    </source>
</evidence>
<dbReference type="PROSITE" id="PS00070">
    <property type="entry name" value="ALDEHYDE_DEHYDR_CYS"/>
    <property type="match status" value="1"/>
</dbReference>
<evidence type="ECO:0000256" key="4">
    <source>
        <dbReference type="PROSITE-ProRule" id="PRU10007"/>
    </source>
</evidence>
<dbReference type="Proteomes" id="UP000521227">
    <property type="component" value="Unassembled WGS sequence"/>
</dbReference>
<evidence type="ECO:0000259" key="6">
    <source>
        <dbReference type="Pfam" id="PF00171"/>
    </source>
</evidence>
<dbReference type="InterPro" id="IPR015590">
    <property type="entry name" value="Aldehyde_DH_dom"/>
</dbReference>
<name>A0A840N253_9BRAD</name>
<comment type="similarity">
    <text evidence="1 5">Belongs to the aldehyde dehydrogenase family.</text>
</comment>
<organism evidence="7 8">
    <name type="scientific">Afipia massiliensis</name>
    <dbReference type="NCBI Taxonomy" id="211460"/>
    <lineage>
        <taxon>Bacteria</taxon>
        <taxon>Pseudomonadati</taxon>
        <taxon>Pseudomonadota</taxon>
        <taxon>Alphaproteobacteria</taxon>
        <taxon>Hyphomicrobiales</taxon>
        <taxon>Nitrobacteraceae</taxon>
        <taxon>Afipia</taxon>
    </lineage>
</organism>
<evidence type="ECO:0000256" key="2">
    <source>
        <dbReference type="ARBA" id="ARBA00023002"/>
    </source>
</evidence>
<dbReference type="RefSeq" id="WP_184088454.1">
    <property type="nucleotide sequence ID" value="NZ_JACHIJ010000007.1"/>
</dbReference>
<accession>A0A840N253</accession>
<dbReference type="FunFam" id="3.40.309.10:FF:000012">
    <property type="entry name" value="Betaine aldehyde dehydrogenase"/>
    <property type="match status" value="1"/>
</dbReference>
<dbReference type="InterPro" id="IPR016162">
    <property type="entry name" value="Ald_DH_N"/>
</dbReference>
<dbReference type="GO" id="GO:0004029">
    <property type="term" value="F:aldehyde dehydrogenase (NAD+) activity"/>
    <property type="evidence" value="ECO:0007669"/>
    <property type="project" value="UniProtKB-EC"/>
</dbReference>
<dbReference type="InterPro" id="IPR016160">
    <property type="entry name" value="Ald_DH_CS_CYS"/>
</dbReference>
<dbReference type="InterPro" id="IPR016163">
    <property type="entry name" value="Ald_DH_C"/>
</dbReference>
<dbReference type="AlphaFoldDB" id="A0A840N253"/>
<proteinExistence type="inferred from homology"/>
<reference evidence="7 8" key="1">
    <citation type="submission" date="2020-08" db="EMBL/GenBank/DDBJ databases">
        <title>Genomic Encyclopedia of Type Strains, Phase IV (KMG-IV): sequencing the most valuable type-strain genomes for metagenomic binning, comparative biology and taxonomic classification.</title>
        <authorList>
            <person name="Goeker M."/>
        </authorList>
    </citation>
    <scope>NUCLEOTIDE SEQUENCE [LARGE SCALE GENOMIC DNA]</scope>
    <source>
        <strain evidence="7 8">DSM 17498</strain>
    </source>
</reference>
<dbReference type="EMBL" id="JACHIJ010000007">
    <property type="protein sequence ID" value="MBB5054345.1"/>
    <property type="molecule type" value="Genomic_DNA"/>
</dbReference>
<dbReference type="SUPFAM" id="SSF53720">
    <property type="entry name" value="ALDH-like"/>
    <property type="match status" value="1"/>
</dbReference>
<sequence>MSIAYDYFHNTPRDAVVLRKQLLIDGRHIESVSGRTFKTLNPATEEVIAVISEGNEADVERAVVAARRAFLGVWGNMRPAERGHILLRLAELMKQHSAELAELESRDAGKPISAVLRQDLPAAIDTLTYYAGWADKIHGDTVPTRSDALTYTVREPVGVVAVIVPWNFPLMIGMWKLAPALACGCTVVMKPAELTSLSALRIGELALEAGLPPGVLNIVPGPGRVVGDALVNHPGVDKVTFTGSPGVGRGILRGAAGNFKRVSLELGGKSANVIFDDADLDAATKAAAAGIFFNAGQVCSAGSRVLAHENVYGEVVERLAARAKALRMGDTADKTTALGPVISEKQMTSILDYVDIGQREGASLVTGGERVGDRGYYISPAVFANVKHEMRISQEEIFGPVVSVIKFKDEADALRIANGTAFSLAAGVWSRDMGRVQRFAKKAKAGTVWINTYGYTDVRLPWGGAGDSGFGREHGTEALANFTEPKAVWMNLNV</sequence>
<keyword evidence="3" id="KW-0558">Oxidation</keyword>
<dbReference type="PROSITE" id="PS00687">
    <property type="entry name" value="ALDEHYDE_DEHYDR_GLU"/>
    <property type="match status" value="1"/>
</dbReference>
<feature type="active site" evidence="4">
    <location>
        <position position="265"/>
    </location>
</feature>
<evidence type="ECO:0000313" key="7">
    <source>
        <dbReference type="EMBL" id="MBB5054345.1"/>
    </source>
</evidence>
<dbReference type="EC" id="1.2.1.3" evidence="7"/>
<dbReference type="InterPro" id="IPR016161">
    <property type="entry name" value="Ald_DH/histidinol_DH"/>
</dbReference>
<dbReference type="PANTHER" id="PTHR11699">
    <property type="entry name" value="ALDEHYDE DEHYDROGENASE-RELATED"/>
    <property type="match status" value="1"/>
</dbReference>
<dbReference type="Gene3D" id="3.40.605.10">
    <property type="entry name" value="Aldehyde Dehydrogenase, Chain A, domain 1"/>
    <property type="match status" value="1"/>
</dbReference>